<reference evidence="3" key="2">
    <citation type="submission" date="2021-04" db="EMBL/GenBank/DDBJ databases">
        <authorList>
            <person name="Gilroy R."/>
        </authorList>
    </citation>
    <scope>NUCLEOTIDE SEQUENCE</scope>
    <source>
        <strain evidence="3">ChiHecec2B26-446</strain>
    </source>
</reference>
<evidence type="ECO:0000313" key="4">
    <source>
        <dbReference type="Proteomes" id="UP000886752"/>
    </source>
</evidence>
<evidence type="ECO:0000313" key="3">
    <source>
        <dbReference type="EMBL" id="HIW00720.1"/>
    </source>
</evidence>
<dbReference type="EMBL" id="DXHV01000060">
    <property type="protein sequence ID" value="HIW00720.1"/>
    <property type="molecule type" value="Genomic_DNA"/>
</dbReference>
<dbReference type="Proteomes" id="UP000886752">
    <property type="component" value="Unassembled WGS sequence"/>
</dbReference>
<organism evidence="3 4">
    <name type="scientific">Candidatus Desulfovibrio intestinipullorum</name>
    <dbReference type="NCBI Taxonomy" id="2838536"/>
    <lineage>
        <taxon>Bacteria</taxon>
        <taxon>Pseudomonadati</taxon>
        <taxon>Thermodesulfobacteriota</taxon>
        <taxon>Desulfovibrionia</taxon>
        <taxon>Desulfovibrionales</taxon>
        <taxon>Desulfovibrionaceae</taxon>
        <taxon>Desulfovibrio</taxon>
    </lineage>
</organism>
<feature type="region of interest" description="Disordered" evidence="1">
    <location>
        <begin position="170"/>
        <end position="252"/>
    </location>
</feature>
<dbReference type="Pfam" id="PF11740">
    <property type="entry name" value="KfrA_N"/>
    <property type="match status" value="1"/>
</dbReference>
<evidence type="ECO:0000259" key="2">
    <source>
        <dbReference type="Pfam" id="PF11740"/>
    </source>
</evidence>
<comment type="caution">
    <text evidence="3">The sequence shown here is derived from an EMBL/GenBank/DDBJ whole genome shotgun (WGS) entry which is preliminary data.</text>
</comment>
<sequence length="335" mass="37325">MASTLHLGALKEEDIWAACDSLVSRGRKPTQAAVREFLGKGSYSTIGPALRSWQEHQLFILRTPRDQAAKAVHDMAQEFCRNLMDRLTVWQKEQEVFEKQCDLGRQVAEELHETSAARAETLERNLQKLEADLARMEQERNQALERCAVLLDQLRQLQQERDSLVQRLEEQDGPLPAEQSAARQEAQARDPMEEAADREQTQEGTDEVPGQGAFEPEPAREDEEEAEQSAESVPCGDDGSAPEGSGTEFAAAEEACADEAAALADGADAGPVLSLPYLNDKDRALRPMALAQLRKWPDGKKLTANKLLKAMDMKSNENNVTLARYWCDHADELRD</sequence>
<dbReference type="GO" id="GO:0003677">
    <property type="term" value="F:DNA binding"/>
    <property type="evidence" value="ECO:0007669"/>
    <property type="project" value="UniProtKB-KW"/>
</dbReference>
<keyword evidence="3" id="KW-0238">DNA-binding</keyword>
<accession>A0A9D1PXI6</accession>
<reference evidence="3" key="1">
    <citation type="journal article" date="2021" name="PeerJ">
        <title>Extensive microbial diversity within the chicken gut microbiome revealed by metagenomics and culture.</title>
        <authorList>
            <person name="Gilroy R."/>
            <person name="Ravi A."/>
            <person name="Getino M."/>
            <person name="Pursley I."/>
            <person name="Horton D.L."/>
            <person name="Alikhan N.F."/>
            <person name="Baker D."/>
            <person name="Gharbi K."/>
            <person name="Hall N."/>
            <person name="Watson M."/>
            <person name="Adriaenssens E.M."/>
            <person name="Foster-Nyarko E."/>
            <person name="Jarju S."/>
            <person name="Secka A."/>
            <person name="Antonio M."/>
            <person name="Oren A."/>
            <person name="Chaudhuri R.R."/>
            <person name="La Ragione R."/>
            <person name="Hildebrand F."/>
            <person name="Pallen M.J."/>
        </authorList>
    </citation>
    <scope>NUCLEOTIDE SEQUENCE</scope>
    <source>
        <strain evidence="3">ChiHecec2B26-446</strain>
    </source>
</reference>
<dbReference type="InterPro" id="IPR021104">
    <property type="entry name" value="KfrA_DNA-bd_N"/>
</dbReference>
<feature type="domain" description="KfrA N-terminal DNA-binding" evidence="2">
    <location>
        <begin position="12"/>
        <end position="139"/>
    </location>
</feature>
<dbReference type="AlphaFoldDB" id="A0A9D1PXI6"/>
<feature type="compositionally biased region" description="Basic and acidic residues" evidence="1">
    <location>
        <begin position="186"/>
        <end position="201"/>
    </location>
</feature>
<proteinExistence type="predicted"/>
<evidence type="ECO:0000256" key="1">
    <source>
        <dbReference type="SAM" id="MobiDB-lite"/>
    </source>
</evidence>
<gene>
    <name evidence="3" type="ORF">H9894_05965</name>
</gene>
<protein>
    <submittedName>
        <fullName evidence="3">DNA-binding protein</fullName>
    </submittedName>
</protein>
<name>A0A9D1PXI6_9BACT</name>